<organism evidence="3 4">
    <name type="scientific">Calicophoron daubneyi</name>
    <name type="common">Rumen fluke</name>
    <name type="synonym">Paramphistomum daubneyi</name>
    <dbReference type="NCBI Taxonomy" id="300641"/>
    <lineage>
        <taxon>Eukaryota</taxon>
        <taxon>Metazoa</taxon>
        <taxon>Spiralia</taxon>
        <taxon>Lophotrochozoa</taxon>
        <taxon>Platyhelminthes</taxon>
        <taxon>Trematoda</taxon>
        <taxon>Digenea</taxon>
        <taxon>Plagiorchiida</taxon>
        <taxon>Pronocephalata</taxon>
        <taxon>Paramphistomoidea</taxon>
        <taxon>Paramphistomidae</taxon>
        <taxon>Calicophoron</taxon>
    </lineage>
</organism>
<accession>A0AAV2TI69</accession>
<dbReference type="InterPro" id="IPR036034">
    <property type="entry name" value="PDZ_sf"/>
</dbReference>
<dbReference type="EMBL" id="CAXLJL010000290">
    <property type="protein sequence ID" value="CAL5136140.1"/>
    <property type="molecule type" value="Genomic_DNA"/>
</dbReference>
<dbReference type="SMART" id="SM00228">
    <property type="entry name" value="PDZ"/>
    <property type="match status" value="2"/>
</dbReference>
<dbReference type="CDD" id="cd00136">
    <property type="entry name" value="PDZ_canonical"/>
    <property type="match status" value="1"/>
</dbReference>
<feature type="domain" description="PDZ" evidence="2">
    <location>
        <begin position="539"/>
        <end position="617"/>
    </location>
</feature>
<dbReference type="Proteomes" id="UP001497525">
    <property type="component" value="Unassembled WGS sequence"/>
</dbReference>
<dbReference type="AlphaFoldDB" id="A0AAV2TI69"/>
<evidence type="ECO:0000313" key="4">
    <source>
        <dbReference type="Proteomes" id="UP001497525"/>
    </source>
</evidence>
<proteinExistence type="predicted"/>
<comment type="caution">
    <text evidence="3">The sequence shown here is derived from an EMBL/GenBank/DDBJ whole genome shotgun (WGS) entry which is preliminary data.</text>
</comment>
<dbReference type="PANTHER" id="PTHR14063">
    <property type="entry name" value="PROTEIN LIN-7 HOMOLOG"/>
    <property type="match status" value="1"/>
</dbReference>
<name>A0AAV2TI69_CALDB</name>
<protein>
    <recommendedName>
        <fullName evidence="2">PDZ domain-containing protein</fullName>
    </recommendedName>
</protein>
<feature type="domain" description="PDZ" evidence="2">
    <location>
        <begin position="452"/>
        <end position="532"/>
    </location>
</feature>
<evidence type="ECO:0000313" key="3">
    <source>
        <dbReference type="EMBL" id="CAL5136140.1"/>
    </source>
</evidence>
<evidence type="ECO:0000259" key="2">
    <source>
        <dbReference type="PROSITE" id="PS50106"/>
    </source>
</evidence>
<evidence type="ECO:0000256" key="1">
    <source>
        <dbReference type="SAM" id="MobiDB-lite"/>
    </source>
</evidence>
<feature type="compositionally biased region" description="Low complexity" evidence="1">
    <location>
        <begin position="115"/>
        <end position="137"/>
    </location>
</feature>
<dbReference type="PROSITE" id="PS50106">
    <property type="entry name" value="PDZ"/>
    <property type="match status" value="2"/>
</dbReference>
<reference evidence="3" key="1">
    <citation type="submission" date="2024-06" db="EMBL/GenBank/DDBJ databases">
        <authorList>
            <person name="Liu X."/>
            <person name="Lenzi L."/>
            <person name="Haldenby T S."/>
            <person name="Uol C."/>
        </authorList>
    </citation>
    <scope>NUCLEOTIDE SEQUENCE</scope>
</reference>
<dbReference type="InterPro" id="IPR001478">
    <property type="entry name" value="PDZ"/>
</dbReference>
<feature type="region of interest" description="Disordered" evidence="1">
    <location>
        <begin position="111"/>
        <end position="179"/>
    </location>
</feature>
<dbReference type="InterPro" id="IPR051109">
    <property type="entry name" value="MAM_complex_regulator"/>
</dbReference>
<dbReference type="SUPFAM" id="SSF50156">
    <property type="entry name" value="PDZ domain-like"/>
    <property type="match status" value="2"/>
</dbReference>
<dbReference type="Gene3D" id="2.30.42.10">
    <property type="match status" value="2"/>
</dbReference>
<dbReference type="Pfam" id="PF00595">
    <property type="entry name" value="PDZ"/>
    <property type="match status" value="2"/>
</dbReference>
<gene>
    <name evidence="3" type="ORF">CDAUBV1_LOCUS10222</name>
</gene>
<feature type="compositionally biased region" description="Basic and acidic residues" evidence="1">
    <location>
        <begin position="161"/>
        <end position="178"/>
    </location>
</feature>
<sequence length="764" mass="84997">MTALAGVNYSFIANDLRSDGVEPVSVPLNRPVLIPGQDIDNQSKSPQRYLRSKRDSFDFSRSLINPKEENSLFLRPITRGPAERKLSHSVGKARLPTSISSDAIKTPCEFPTDASSRGYLSSRESSPCSSSSSVLLSPRAAQNVPLLRSGRSKSAQRTISHRADTRKSSETSQRDQIFKSKIPKTRSTFDFLTCAISRKSPFTSTNGISTKARRVWSVLERKLTGTRKVCQSKSVGNLQQLALLPPTNHKCSTCFDEEQGDEDTTQKCTTHYVESECEMCSECQAYYKGLSLTCPTEHSHKTTPIRREFQSSCQFSHPFHSDPINGEQANLHRVTCRTCNCSGTTTVQAGKQVEKTTCPLPCNGFRPTHLSASRRFKCIHSGNKNETHNANEYASSSEADHPLADHATAPLALMNNSALFRKDPEGHHHSVSCPFQPVYILSSNYPVQEIREVTLIRTEFGQRFGMRIESVGGRIYLATVLRGSPAASAGLKVGDEILQINGHSVTQLSTCIITELIRSTPLRLRIIYRPRTLFARLREVSLQKMNGRVGIRLGRHGEGLFVDVVLPKSPASMAGIKKGDELIKINDQIVNGWTQEAASQLMRDFPEAETLLLCLREVIPSSCRYRGNSDNCQISPGPSGHQVIFSECSETQPNVINTISSHKHHTAKNLRRANHYCTVRHRSHPHYSATDDKTMLTPVALTNENNQNMYSPLCFESTPSSDEYSPLELNVDRTDPIDSLKNGQADWIVDRSKLIVRTKNDKPV</sequence>